<gene>
    <name evidence="2" type="ORF">CWI71_04850</name>
</gene>
<dbReference type="Pfam" id="PF00583">
    <property type="entry name" value="Acetyltransf_1"/>
    <property type="match status" value="1"/>
</dbReference>
<dbReference type="InterPro" id="IPR000182">
    <property type="entry name" value="GNAT_dom"/>
</dbReference>
<keyword evidence="3" id="KW-1185">Reference proteome</keyword>
<evidence type="ECO:0000259" key="1">
    <source>
        <dbReference type="PROSITE" id="PS51186"/>
    </source>
</evidence>
<dbReference type="AlphaFoldDB" id="A0A432YMJ0"/>
<dbReference type="EMBL" id="PIPY01000004">
    <property type="protein sequence ID" value="RUO62184.1"/>
    <property type="molecule type" value="Genomic_DNA"/>
</dbReference>
<dbReference type="PANTHER" id="PTHR43617">
    <property type="entry name" value="L-AMINO ACID N-ACETYLTRANSFERASE"/>
    <property type="match status" value="1"/>
</dbReference>
<dbReference type="PROSITE" id="PS51186">
    <property type="entry name" value="GNAT"/>
    <property type="match status" value="1"/>
</dbReference>
<dbReference type="GO" id="GO:0016747">
    <property type="term" value="F:acyltransferase activity, transferring groups other than amino-acyl groups"/>
    <property type="evidence" value="ECO:0007669"/>
    <property type="project" value="InterPro"/>
</dbReference>
<dbReference type="CDD" id="cd04301">
    <property type="entry name" value="NAT_SF"/>
    <property type="match status" value="1"/>
</dbReference>
<dbReference type="InterPro" id="IPR016181">
    <property type="entry name" value="Acyl_CoA_acyltransferase"/>
</dbReference>
<reference evidence="3" key="1">
    <citation type="journal article" date="2018" name="Front. Microbiol.">
        <title>Genome-Based Analysis Reveals the Taxonomy and Diversity of the Family Idiomarinaceae.</title>
        <authorList>
            <person name="Liu Y."/>
            <person name="Lai Q."/>
            <person name="Shao Z."/>
        </authorList>
    </citation>
    <scope>NUCLEOTIDE SEQUENCE [LARGE SCALE GENOMIC DNA]</scope>
    <source>
        <strain evidence="3">CVS-6</strain>
    </source>
</reference>
<feature type="domain" description="N-acetyltransferase" evidence="1">
    <location>
        <begin position="1"/>
        <end position="145"/>
    </location>
</feature>
<accession>A0A432YMJ0</accession>
<sequence length="150" mass="16846">MSSDIAALLLLERSFYPTDGYPAPFFYQALHQWPHLVRVACKDLADASPILGYCLGAPAQESDRLWLMSLLIAPECRGQGIGRELLNAWLAQVENMGYQHTLLTVAPDNLPAVQLYQRQGFVVAEKKLDYLGPGQHRLVMQRRTPKLPLT</sequence>
<proteinExistence type="predicted"/>
<evidence type="ECO:0000313" key="2">
    <source>
        <dbReference type="EMBL" id="RUO62184.1"/>
    </source>
</evidence>
<name>A0A432YMJ0_9GAMM</name>
<keyword evidence="2" id="KW-0808">Transferase</keyword>
<dbReference type="InterPro" id="IPR050276">
    <property type="entry name" value="MshD_Acetyltransferase"/>
</dbReference>
<dbReference type="Proteomes" id="UP000288259">
    <property type="component" value="Unassembled WGS sequence"/>
</dbReference>
<protein>
    <submittedName>
        <fullName evidence="2">GNAT family N-acetyltransferase</fullName>
    </submittedName>
</protein>
<comment type="caution">
    <text evidence="2">The sequence shown here is derived from an EMBL/GenBank/DDBJ whole genome shotgun (WGS) entry which is preliminary data.</text>
</comment>
<evidence type="ECO:0000313" key="3">
    <source>
        <dbReference type="Proteomes" id="UP000288259"/>
    </source>
</evidence>
<organism evidence="2 3">
    <name type="scientific">Pseudidiomarina insulisalsae</name>
    <dbReference type="NCBI Taxonomy" id="575789"/>
    <lineage>
        <taxon>Bacteria</taxon>
        <taxon>Pseudomonadati</taxon>
        <taxon>Pseudomonadota</taxon>
        <taxon>Gammaproteobacteria</taxon>
        <taxon>Alteromonadales</taxon>
        <taxon>Idiomarinaceae</taxon>
        <taxon>Pseudidiomarina</taxon>
    </lineage>
</organism>
<dbReference type="Gene3D" id="3.40.630.30">
    <property type="match status" value="1"/>
</dbReference>
<dbReference type="SUPFAM" id="SSF55729">
    <property type="entry name" value="Acyl-CoA N-acyltransferases (Nat)"/>
    <property type="match status" value="1"/>
</dbReference>